<dbReference type="SUPFAM" id="SSF54211">
    <property type="entry name" value="Ribosomal protein S5 domain 2-like"/>
    <property type="match status" value="1"/>
</dbReference>
<keyword evidence="5" id="KW-0694">RNA-binding</keyword>
<keyword evidence="7" id="KW-1185">Reference proteome</keyword>
<evidence type="ECO:0000256" key="2">
    <source>
        <dbReference type="ARBA" id="ARBA00022722"/>
    </source>
</evidence>
<dbReference type="Proteomes" id="UP001165541">
    <property type="component" value="Unassembled WGS sequence"/>
</dbReference>
<dbReference type="InterPro" id="IPR020568">
    <property type="entry name" value="Ribosomal_Su5_D2-typ_SF"/>
</dbReference>
<evidence type="ECO:0000256" key="3">
    <source>
        <dbReference type="ARBA" id="ARBA00022759"/>
    </source>
</evidence>
<reference evidence="6" key="1">
    <citation type="submission" date="2022-05" db="EMBL/GenBank/DDBJ databases">
        <title>Schlegelella sp. nov., isolated from mangrove soil.</title>
        <authorList>
            <person name="Liu Y."/>
            <person name="Ge X."/>
            <person name="Liu W."/>
        </authorList>
    </citation>
    <scope>NUCLEOTIDE SEQUENCE</scope>
    <source>
        <strain evidence="6">S2-27</strain>
    </source>
</reference>
<dbReference type="EMBL" id="JAMKFE010000021">
    <property type="protein sequence ID" value="MCM5682591.1"/>
    <property type="molecule type" value="Genomic_DNA"/>
</dbReference>
<evidence type="ECO:0000256" key="4">
    <source>
        <dbReference type="ARBA" id="ARBA00022801"/>
    </source>
</evidence>
<dbReference type="InterPro" id="IPR000100">
    <property type="entry name" value="RNase_P"/>
</dbReference>
<organism evidence="6 7">
    <name type="scientific">Caldimonas mangrovi</name>
    <dbReference type="NCBI Taxonomy" id="2944811"/>
    <lineage>
        <taxon>Bacteria</taxon>
        <taxon>Pseudomonadati</taxon>
        <taxon>Pseudomonadota</taxon>
        <taxon>Betaproteobacteria</taxon>
        <taxon>Burkholderiales</taxon>
        <taxon>Sphaerotilaceae</taxon>
        <taxon>Caldimonas</taxon>
    </lineage>
</organism>
<accession>A0ABT0YWM7</accession>
<keyword evidence="1" id="KW-0819">tRNA processing</keyword>
<keyword evidence="2" id="KW-0540">Nuclease</keyword>
<evidence type="ECO:0000256" key="5">
    <source>
        <dbReference type="ARBA" id="ARBA00022884"/>
    </source>
</evidence>
<gene>
    <name evidence="6" type="ORF">M8A51_23925</name>
</gene>
<protein>
    <submittedName>
        <fullName evidence="6">Ribonuclease P protein component</fullName>
    </submittedName>
</protein>
<dbReference type="Gene3D" id="3.30.230.10">
    <property type="match status" value="1"/>
</dbReference>
<keyword evidence="3" id="KW-0255">Endonuclease</keyword>
<sequence length="175" mass="18671">MPAEADTGRTPVQHLKQRADFERALGAGPAGVVARSTHFVLHFVPPAAAAAPAAKSAAAELSTGLVPSDNQAVDCPARAGLQPLVGAVIPKRWARRSVTRNLLKRQVFASFERQPVPIPPGVWVVRLRVTFDREQFHSPASDTLKRAARGELDSLLGQGLARVRRASAPRPPASS</sequence>
<evidence type="ECO:0000256" key="1">
    <source>
        <dbReference type="ARBA" id="ARBA00022694"/>
    </source>
</evidence>
<evidence type="ECO:0000313" key="6">
    <source>
        <dbReference type="EMBL" id="MCM5682591.1"/>
    </source>
</evidence>
<proteinExistence type="predicted"/>
<name>A0ABT0YWM7_9BURK</name>
<dbReference type="RefSeq" id="WP_251781118.1">
    <property type="nucleotide sequence ID" value="NZ_JAMKFE010000021.1"/>
</dbReference>
<evidence type="ECO:0000313" key="7">
    <source>
        <dbReference type="Proteomes" id="UP001165541"/>
    </source>
</evidence>
<dbReference type="InterPro" id="IPR014721">
    <property type="entry name" value="Ribsml_uS5_D2-typ_fold_subgr"/>
</dbReference>
<keyword evidence="4" id="KW-0378">Hydrolase</keyword>
<comment type="caution">
    <text evidence="6">The sequence shown here is derived from an EMBL/GenBank/DDBJ whole genome shotgun (WGS) entry which is preliminary data.</text>
</comment>
<dbReference type="Pfam" id="PF00825">
    <property type="entry name" value="Ribonuclease_P"/>
    <property type="match status" value="1"/>
</dbReference>